<evidence type="ECO:0000256" key="2">
    <source>
        <dbReference type="SAM" id="SignalP"/>
    </source>
</evidence>
<gene>
    <name evidence="4" type="ORF">A2886_01345</name>
</gene>
<name>A0A1F4USK0_UNCKA</name>
<proteinExistence type="predicted"/>
<dbReference type="GO" id="GO:0009254">
    <property type="term" value="P:peptidoglycan turnover"/>
    <property type="evidence" value="ECO:0007669"/>
    <property type="project" value="InterPro"/>
</dbReference>
<dbReference type="PANTHER" id="PTHR39160:SF4">
    <property type="entry name" value="RESUSCITATION-PROMOTING FACTOR RPFB"/>
    <property type="match status" value="1"/>
</dbReference>
<comment type="caution">
    <text evidence="4">The sequence shown here is derived from an EMBL/GenBank/DDBJ whole genome shotgun (WGS) entry which is preliminary data.</text>
</comment>
<dbReference type="InterPro" id="IPR010611">
    <property type="entry name" value="3D_dom"/>
</dbReference>
<dbReference type="PROSITE" id="PS51109">
    <property type="entry name" value="G5"/>
    <property type="match status" value="1"/>
</dbReference>
<dbReference type="CDD" id="cd22786">
    <property type="entry name" value="DPBB_YuiC-like"/>
    <property type="match status" value="1"/>
</dbReference>
<dbReference type="GO" id="GO:0019867">
    <property type="term" value="C:outer membrane"/>
    <property type="evidence" value="ECO:0007669"/>
    <property type="project" value="InterPro"/>
</dbReference>
<evidence type="ECO:0000256" key="1">
    <source>
        <dbReference type="ARBA" id="ARBA00022729"/>
    </source>
</evidence>
<dbReference type="GO" id="GO:0004553">
    <property type="term" value="F:hydrolase activity, hydrolyzing O-glycosyl compounds"/>
    <property type="evidence" value="ECO:0007669"/>
    <property type="project" value="InterPro"/>
</dbReference>
<dbReference type="PANTHER" id="PTHR39160">
    <property type="entry name" value="CELL WALL-BINDING PROTEIN YOCH"/>
    <property type="match status" value="1"/>
</dbReference>
<dbReference type="SMART" id="SM01208">
    <property type="entry name" value="G5"/>
    <property type="match status" value="1"/>
</dbReference>
<dbReference type="InterPro" id="IPR051933">
    <property type="entry name" value="Resuscitation_pf_RpfB"/>
</dbReference>
<feature type="chain" id="PRO_5009514897" description="G5 domain-containing protein" evidence="2">
    <location>
        <begin position="19"/>
        <end position="239"/>
    </location>
</feature>
<feature type="domain" description="G5" evidence="3">
    <location>
        <begin position="50"/>
        <end position="129"/>
    </location>
</feature>
<protein>
    <recommendedName>
        <fullName evidence="3">G5 domain-containing protein</fullName>
    </recommendedName>
</protein>
<dbReference type="Gene3D" id="2.20.230.10">
    <property type="entry name" value="Resuscitation-promoting factor rpfb"/>
    <property type="match status" value="1"/>
</dbReference>
<dbReference type="InterPro" id="IPR011098">
    <property type="entry name" value="G5_dom"/>
</dbReference>
<organism evidence="4 5">
    <name type="scientific">candidate division WWE3 bacterium RIFCSPHIGHO2_01_FULL_42_13</name>
    <dbReference type="NCBI Taxonomy" id="1802617"/>
    <lineage>
        <taxon>Bacteria</taxon>
        <taxon>Katanobacteria</taxon>
    </lineage>
</organism>
<evidence type="ECO:0000313" key="5">
    <source>
        <dbReference type="Proteomes" id="UP000176608"/>
    </source>
</evidence>
<dbReference type="AlphaFoldDB" id="A0A1F4USK0"/>
<dbReference type="EMBL" id="MEVA01000001">
    <property type="protein sequence ID" value="OGC47886.1"/>
    <property type="molecule type" value="Genomic_DNA"/>
</dbReference>
<dbReference type="Proteomes" id="UP000176608">
    <property type="component" value="Unassembled WGS sequence"/>
</dbReference>
<dbReference type="Pfam" id="PF06725">
    <property type="entry name" value="3D"/>
    <property type="match status" value="1"/>
</dbReference>
<evidence type="ECO:0000313" key="4">
    <source>
        <dbReference type="EMBL" id="OGC47886.1"/>
    </source>
</evidence>
<accession>A0A1F4USK0</accession>
<dbReference type="Gene3D" id="2.40.40.10">
    <property type="entry name" value="RlpA-like domain"/>
    <property type="match status" value="1"/>
</dbReference>
<reference evidence="4 5" key="1">
    <citation type="journal article" date="2016" name="Nat. Commun.">
        <title>Thousands of microbial genomes shed light on interconnected biogeochemical processes in an aquifer system.</title>
        <authorList>
            <person name="Anantharaman K."/>
            <person name="Brown C.T."/>
            <person name="Hug L.A."/>
            <person name="Sharon I."/>
            <person name="Castelle C.J."/>
            <person name="Probst A.J."/>
            <person name="Thomas B.C."/>
            <person name="Singh A."/>
            <person name="Wilkins M.J."/>
            <person name="Karaoz U."/>
            <person name="Brodie E.L."/>
            <person name="Williams K.H."/>
            <person name="Hubbard S.S."/>
            <person name="Banfield J.F."/>
        </authorList>
    </citation>
    <scope>NUCLEOTIDE SEQUENCE [LARGE SCALE GENOMIC DNA]</scope>
</reference>
<feature type="signal peptide" evidence="2">
    <location>
        <begin position="1"/>
        <end position="18"/>
    </location>
</feature>
<evidence type="ECO:0000259" key="3">
    <source>
        <dbReference type="PROSITE" id="PS51109"/>
    </source>
</evidence>
<sequence>MKHRALFLFMLLAAFASTSNLPGVEGEVLGASTESYNKTALKHPIKIQTQTAFDQKEIVEQEAIPFSTEYEDDNEVEYGVEEVLVEGVEGTKTLTYLQTYWLDEEIDRQLISTMIDEPTPEKVARGTRIVWHEYMTPDVGGVKYWRKMRVWATKYDANCEGCTGRTYSGTEVVKGVCATDPKVIPLGTNFYVDGYGLCRAEDIGGAIKGDKIDLGYVDASKGEWRTGYTDIYLLTNAPE</sequence>
<dbReference type="STRING" id="1802617.A2886_01345"/>
<dbReference type="InterPro" id="IPR036908">
    <property type="entry name" value="RlpA-like_sf"/>
</dbReference>
<dbReference type="SUPFAM" id="SSF50685">
    <property type="entry name" value="Barwin-like endoglucanases"/>
    <property type="match status" value="1"/>
</dbReference>
<keyword evidence="1 2" id="KW-0732">Signal</keyword>
<dbReference type="Pfam" id="PF07501">
    <property type="entry name" value="G5"/>
    <property type="match status" value="1"/>
</dbReference>